<gene>
    <name evidence="4" type="ORF">BCR39DRAFT_541958</name>
</gene>
<reference evidence="4 5" key="1">
    <citation type="submission" date="2016-07" db="EMBL/GenBank/DDBJ databases">
        <title>Pervasive Adenine N6-methylation of Active Genes in Fungi.</title>
        <authorList>
            <consortium name="DOE Joint Genome Institute"/>
            <person name="Mondo S.J."/>
            <person name="Dannebaum R.O."/>
            <person name="Kuo R.C."/>
            <person name="Labutti K."/>
            <person name="Haridas S."/>
            <person name="Kuo A."/>
            <person name="Salamov A."/>
            <person name="Ahrendt S.R."/>
            <person name="Lipzen A."/>
            <person name="Sullivan W."/>
            <person name="Andreopoulos W.B."/>
            <person name="Clum A."/>
            <person name="Lindquist E."/>
            <person name="Daum C."/>
            <person name="Ramamoorthy G.K."/>
            <person name="Gryganskyi A."/>
            <person name="Culley D."/>
            <person name="Magnuson J.K."/>
            <person name="James T.Y."/>
            <person name="O'Malley M.A."/>
            <person name="Stajich J.E."/>
            <person name="Spatafora J.W."/>
            <person name="Visel A."/>
            <person name="Grigoriev I.V."/>
        </authorList>
    </citation>
    <scope>NUCLEOTIDE SEQUENCE [LARGE SCALE GENOMIC DNA]</scope>
    <source>
        <strain evidence="4 5">68-887.2</strain>
    </source>
</reference>
<feature type="region of interest" description="Disordered" evidence="2">
    <location>
        <begin position="48"/>
        <end position="119"/>
    </location>
</feature>
<dbReference type="PROSITE" id="PS50181">
    <property type="entry name" value="FBOX"/>
    <property type="match status" value="1"/>
</dbReference>
<dbReference type="EMBL" id="MCFC01000050">
    <property type="protein sequence ID" value="ORY26145.1"/>
    <property type="molecule type" value="Genomic_DNA"/>
</dbReference>
<dbReference type="PANTHER" id="PTHR12874">
    <property type="entry name" value="F-BOX ONLY PROTEIN 48-RELATED"/>
    <property type="match status" value="1"/>
</dbReference>
<evidence type="ECO:0000313" key="5">
    <source>
        <dbReference type="Proteomes" id="UP000193986"/>
    </source>
</evidence>
<dbReference type="Pfam" id="PF12937">
    <property type="entry name" value="F-box-like"/>
    <property type="match status" value="1"/>
</dbReference>
<proteinExistence type="predicted"/>
<feature type="compositionally biased region" description="Basic and acidic residues" evidence="2">
    <location>
        <begin position="48"/>
        <end position="58"/>
    </location>
</feature>
<comment type="caution">
    <text evidence="4">The sequence shown here is derived from an EMBL/GenBank/DDBJ whole genome shotgun (WGS) entry which is preliminary data.</text>
</comment>
<name>A0A1Y2AW65_9TREE</name>
<dbReference type="GO" id="GO:0019005">
    <property type="term" value="C:SCF ubiquitin ligase complex"/>
    <property type="evidence" value="ECO:0007669"/>
    <property type="project" value="TreeGrafter"/>
</dbReference>
<protein>
    <recommendedName>
        <fullName evidence="3">F-box domain-containing protein</fullName>
    </recommendedName>
</protein>
<dbReference type="STRING" id="71784.A0A1Y2AW65"/>
<evidence type="ECO:0000256" key="1">
    <source>
        <dbReference type="ARBA" id="ARBA00022786"/>
    </source>
</evidence>
<dbReference type="OrthoDB" id="2117972at2759"/>
<evidence type="ECO:0000313" key="4">
    <source>
        <dbReference type="EMBL" id="ORY26145.1"/>
    </source>
</evidence>
<dbReference type="InterPro" id="IPR036047">
    <property type="entry name" value="F-box-like_dom_sf"/>
</dbReference>
<dbReference type="InterPro" id="IPR001810">
    <property type="entry name" value="F-box_dom"/>
</dbReference>
<dbReference type="Gene3D" id="1.20.1280.50">
    <property type="match status" value="1"/>
</dbReference>
<dbReference type="Pfam" id="PF19270">
    <property type="entry name" value="FBO_C"/>
    <property type="match status" value="1"/>
</dbReference>
<dbReference type="InParanoid" id="A0A1Y2AW65"/>
<dbReference type="Proteomes" id="UP000193986">
    <property type="component" value="Unassembled WGS sequence"/>
</dbReference>
<feature type="domain" description="F-box" evidence="3">
    <location>
        <begin position="267"/>
        <end position="313"/>
    </location>
</feature>
<dbReference type="GO" id="GO:0005737">
    <property type="term" value="C:cytoplasm"/>
    <property type="evidence" value="ECO:0007669"/>
    <property type="project" value="TreeGrafter"/>
</dbReference>
<evidence type="ECO:0000259" key="3">
    <source>
        <dbReference type="PROSITE" id="PS50181"/>
    </source>
</evidence>
<keyword evidence="5" id="KW-1185">Reference proteome</keyword>
<dbReference type="InterPro" id="IPR045464">
    <property type="entry name" value="Hrt3/FBXO9_C"/>
</dbReference>
<keyword evidence="1" id="KW-0833">Ubl conjugation pathway</keyword>
<dbReference type="SUPFAM" id="SSF81383">
    <property type="entry name" value="F-box domain"/>
    <property type="match status" value="1"/>
</dbReference>
<dbReference type="FunCoup" id="A0A1Y2AW65">
    <property type="interactions" value="59"/>
</dbReference>
<dbReference type="AlphaFoldDB" id="A0A1Y2AW65"/>
<accession>A0A1Y2AW65</accession>
<evidence type="ECO:0000256" key="2">
    <source>
        <dbReference type="SAM" id="MobiDB-lite"/>
    </source>
</evidence>
<dbReference type="PANTHER" id="PTHR12874:SF9">
    <property type="entry name" value="F-BOX ONLY PROTEIN 48"/>
    <property type="match status" value="1"/>
</dbReference>
<organism evidence="4 5">
    <name type="scientific">Naematelia encephala</name>
    <dbReference type="NCBI Taxonomy" id="71784"/>
    <lineage>
        <taxon>Eukaryota</taxon>
        <taxon>Fungi</taxon>
        <taxon>Dikarya</taxon>
        <taxon>Basidiomycota</taxon>
        <taxon>Agaricomycotina</taxon>
        <taxon>Tremellomycetes</taxon>
        <taxon>Tremellales</taxon>
        <taxon>Naemateliaceae</taxon>
        <taxon>Naematelia</taxon>
    </lineage>
</organism>
<dbReference type="GO" id="GO:0031146">
    <property type="term" value="P:SCF-dependent proteasomal ubiquitin-dependent protein catabolic process"/>
    <property type="evidence" value="ECO:0007669"/>
    <property type="project" value="TreeGrafter"/>
</dbReference>
<sequence length="482" mass="54183">MSTAVRSPRVLSDPSSIPAEELEKLSLVTRSSQAVIDDAELERFRREWRNEVQSRRDVPAVPPSPARKGTEIEAQAPKSPEKKARDPVSPTTRKAPLAREVDAASSSSSSQTIAAVPRLPRSTVERGDVRVEAVRLYARAVEDEQSGKLNDALKLYRRAFKMDDNVDRLYARSTNKTLMESPGVEIVQIPTPSSTDIVSASPPAEEPYTFQRHLQMQPDYEKALHHPTNTSSIASSSSRPSPLTALFSGLPVPVSEYPFLPADENLPLPLARLPAELLTRVFDHLDVTSLERFARTCWRARYLTATSDVWRRVAQSIYRPPAMVPPSWRARDVVQRHRGEWRTMLLEEDRVRLDGCYIAVCHYVRPGAGDEWVTVTHMITYHRFLRFYPDGSVISFLTTDHPSDIVPRLRPSLRGKGLHFGRWHLVRSDTKNPSESALPLPSTVSGDRRARIVISDLLEPGNEVPKYEFAMDLALCETGRGK</sequence>